<reference evidence="1 2" key="1">
    <citation type="journal article" date="2018" name="Front. Plant Sci.">
        <title>Red Clover (Trifolium pratense) and Zigzag Clover (T. medium) - A Picture of Genomic Similarities and Differences.</title>
        <authorList>
            <person name="Dluhosova J."/>
            <person name="Istvanek J."/>
            <person name="Nedelnik J."/>
            <person name="Repkova J."/>
        </authorList>
    </citation>
    <scope>NUCLEOTIDE SEQUENCE [LARGE SCALE GENOMIC DNA]</scope>
    <source>
        <strain evidence="2">cv. 10/8</strain>
        <tissue evidence="1">Leaf</tissue>
    </source>
</reference>
<organism evidence="1 2">
    <name type="scientific">Trifolium medium</name>
    <dbReference type="NCBI Taxonomy" id="97028"/>
    <lineage>
        <taxon>Eukaryota</taxon>
        <taxon>Viridiplantae</taxon>
        <taxon>Streptophyta</taxon>
        <taxon>Embryophyta</taxon>
        <taxon>Tracheophyta</taxon>
        <taxon>Spermatophyta</taxon>
        <taxon>Magnoliopsida</taxon>
        <taxon>eudicotyledons</taxon>
        <taxon>Gunneridae</taxon>
        <taxon>Pentapetalae</taxon>
        <taxon>rosids</taxon>
        <taxon>fabids</taxon>
        <taxon>Fabales</taxon>
        <taxon>Fabaceae</taxon>
        <taxon>Papilionoideae</taxon>
        <taxon>50 kb inversion clade</taxon>
        <taxon>NPAAA clade</taxon>
        <taxon>Hologalegina</taxon>
        <taxon>IRL clade</taxon>
        <taxon>Trifolieae</taxon>
        <taxon>Trifolium</taxon>
    </lineage>
</organism>
<comment type="caution">
    <text evidence="1">The sequence shown here is derived from an EMBL/GenBank/DDBJ whole genome shotgun (WGS) entry which is preliminary data.</text>
</comment>
<proteinExistence type="predicted"/>
<evidence type="ECO:0000313" key="1">
    <source>
        <dbReference type="EMBL" id="MCI78509.1"/>
    </source>
</evidence>
<sequence length="48" mass="5364">MGGEYVGIKEGNNDLKQPGWCCPKMPTHGHRLQFKLSALDDELHLGNK</sequence>
<gene>
    <name evidence="1" type="ORF">A2U01_0099779</name>
</gene>
<dbReference type="AlphaFoldDB" id="A0A392UU35"/>
<dbReference type="EMBL" id="LXQA010952188">
    <property type="protein sequence ID" value="MCI78509.1"/>
    <property type="molecule type" value="Genomic_DNA"/>
</dbReference>
<accession>A0A392UU35</accession>
<feature type="non-terminal residue" evidence="1">
    <location>
        <position position="48"/>
    </location>
</feature>
<evidence type="ECO:0000313" key="2">
    <source>
        <dbReference type="Proteomes" id="UP000265520"/>
    </source>
</evidence>
<name>A0A392UU35_9FABA</name>
<dbReference type="Proteomes" id="UP000265520">
    <property type="component" value="Unassembled WGS sequence"/>
</dbReference>
<keyword evidence="2" id="KW-1185">Reference proteome</keyword>
<protein>
    <submittedName>
        <fullName evidence="1">UPF0098 protein MTH_273-like</fullName>
    </submittedName>
</protein>